<protein>
    <submittedName>
        <fullName evidence="1">Uncharacterized protein</fullName>
    </submittedName>
</protein>
<gene>
    <name evidence="1" type="ORF">NCTC12860_00640</name>
</gene>
<proteinExistence type="predicted"/>
<name>A0A336NAU9_BARGR</name>
<dbReference type="AlphaFoldDB" id="A0A336NAU9"/>
<accession>A0A336NAU9</accession>
<reference evidence="1 2" key="1">
    <citation type="submission" date="2018-06" db="EMBL/GenBank/DDBJ databases">
        <authorList>
            <consortium name="Pathogen Informatics"/>
            <person name="Doyle S."/>
        </authorList>
    </citation>
    <scope>NUCLEOTIDE SEQUENCE [LARGE SCALE GENOMIC DNA]</scope>
    <source>
        <strain evidence="1 2">NCTC12860</strain>
    </source>
</reference>
<dbReference type="Proteomes" id="UP000253846">
    <property type="component" value="Unassembled WGS sequence"/>
</dbReference>
<organism evidence="1 2">
    <name type="scientific">Bartonella grahamii</name>
    <dbReference type="NCBI Taxonomy" id="33045"/>
    <lineage>
        <taxon>Bacteria</taxon>
        <taxon>Pseudomonadati</taxon>
        <taxon>Pseudomonadota</taxon>
        <taxon>Alphaproteobacteria</taxon>
        <taxon>Hyphomicrobiales</taxon>
        <taxon>Bartonellaceae</taxon>
        <taxon>Bartonella</taxon>
    </lineage>
</organism>
<sequence length="127" mass="13564">MALLGNGEYGYTVGTPVLDRDRVCCSVGVVLDFAYEGAARWGADALFVAIEGAGVLRRCWSDLFLFAFGSRESRVGLALVLEGLGVFYHLWIYPSCCLCGSKACACEGGGVFKESGVYGALQITSRE</sequence>
<dbReference type="EMBL" id="UFTD01000001">
    <property type="protein sequence ID" value="SSZ39426.1"/>
    <property type="molecule type" value="Genomic_DNA"/>
</dbReference>
<evidence type="ECO:0000313" key="2">
    <source>
        <dbReference type="Proteomes" id="UP000253846"/>
    </source>
</evidence>
<evidence type="ECO:0000313" key="1">
    <source>
        <dbReference type="EMBL" id="SSZ39426.1"/>
    </source>
</evidence>